<protein>
    <submittedName>
        <fullName evidence="3">Hemerythrin domain-containing protein</fullName>
    </submittedName>
</protein>
<feature type="compositionally biased region" description="Basic and acidic residues" evidence="1">
    <location>
        <begin position="1"/>
        <end position="14"/>
    </location>
</feature>
<evidence type="ECO:0000313" key="4">
    <source>
        <dbReference type="Proteomes" id="UP000736373"/>
    </source>
</evidence>
<dbReference type="Proteomes" id="UP000736373">
    <property type="component" value="Unassembled WGS sequence"/>
</dbReference>
<dbReference type="CDD" id="cd12108">
    <property type="entry name" value="Hr-like"/>
    <property type="match status" value="1"/>
</dbReference>
<feature type="region of interest" description="Disordered" evidence="1">
    <location>
        <begin position="175"/>
        <end position="194"/>
    </location>
</feature>
<dbReference type="PANTHER" id="PTHR35585">
    <property type="entry name" value="HHE DOMAIN PROTEIN (AFU_ORTHOLOGUE AFUA_4G00730)"/>
    <property type="match status" value="1"/>
</dbReference>
<sequence length="194" mass="21321">MNDRATKSASDDTKPSAPRDAARTPDPLALLEADHRAVEKLFDAFAKSRGDERDTLEAKAALAQRACEELTMHTVIEEELLYPAAQQALPEDDKLDVDEALVEHFLVKTLIAKFETLKPGDKGFDATFKVMSELVRHHVEEEEGELFPALRRTGCDLNALGNKIAARKQTLQGKLDQAGSRAVGDKTGTVKLEP</sequence>
<feature type="domain" description="Hemerythrin-like" evidence="2">
    <location>
        <begin position="27"/>
        <end position="150"/>
    </location>
</feature>
<dbReference type="Pfam" id="PF01814">
    <property type="entry name" value="Hemerythrin"/>
    <property type="match status" value="1"/>
</dbReference>
<accession>A0ABR7PM97</accession>
<organism evidence="3 4">
    <name type="scientific">Paraburkholderia podalyriae</name>
    <dbReference type="NCBI Taxonomy" id="1938811"/>
    <lineage>
        <taxon>Bacteria</taxon>
        <taxon>Pseudomonadati</taxon>
        <taxon>Pseudomonadota</taxon>
        <taxon>Betaproteobacteria</taxon>
        <taxon>Burkholderiales</taxon>
        <taxon>Burkholderiaceae</taxon>
        <taxon>Paraburkholderia</taxon>
    </lineage>
</organism>
<dbReference type="RefSeq" id="WP_187634595.1">
    <property type="nucleotide sequence ID" value="NZ_VZQQ01000009.1"/>
</dbReference>
<keyword evidence="4" id="KW-1185">Reference proteome</keyword>
<proteinExistence type="predicted"/>
<comment type="caution">
    <text evidence="3">The sequence shown here is derived from an EMBL/GenBank/DDBJ whole genome shotgun (WGS) entry which is preliminary data.</text>
</comment>
<dbReference type="EMBL" id="VZQQ01000009">
    <property type="protein sequence ID" value="MBC8747508.1"/>
    <property type="molecule type" value="Genomic_DNA"/>
</dbReference>
<gene>
    <name evidence="3" type="ORF">F6X42_13095</name>
</gene>
<dbReference type="Gene3D" id="1.20.120.520">
    <property type="entry name" value="nmb1532 protein domain like"/>
    <property type="match status" value="1"/>
</dbReference>
<evidence type="ECO:0000313" key="3">
    <source>
        <dbReference type="EMBL" id="MBC8747508.1"/>
    </source>
</evidence>
<reference evidence="3 4" key="1">
    <citation type="submission" date="2019-09" db="EMBL/GenBank/DDBJ databases">
        <title>Paraburkholderia podalyriae sp. nov., A South African Podalyria-associated rhizobium.</title>
        <authorList>
            <person name="Mavima L."/>
            <person name="Beukes C.W."/>
            <person name="Palmer M."/>
            <person name="De Meyer S.E."/>
            <person name="James E.K."/>
            <person name="Maluk M."/>
            <person name="Avontuur J.R."/>
            <person name="Chan W.Y."/>
            <person name="Venter S.N."/>
            <person name="Steenkamp E.T."/>
        </authorList>
    </citation>
    <scope>NUCLEOTIDE SEQUENCE [LARGE SCALE GENOMIC DNA]</scope>
    <source>
        <strain evidence="3 4">WC7.3b</strain>
    </source>
</reference>
<dbReference type="PANTHER" id="PTHR35585:SF1">
    <property type="entry name" value="HHE DOMAIN PROTEIN (AFU_ORTHOLOGUE AFUA_4G00730)"/>
    <property type="match status" value="1"/>
</dbReference>
<feature type="region of interest" description="Disordered" evidence="1">
    <location>
        <begin position="1"/>
        <end position="28"/>
    </location>
</feature>
<evidence type="ECO:0000259" key="2">
    <source>
        <dbReference type="Pfam" id="PF01814"/>
    </source>
</evidence>
<name>A0ABR7PM97_9BURK</name>
<dbReference type="InterPro" id="IPR012312">
    <property type="entry name" value="Hemerythrin-like"/>
</dbReference>
<evidence type="ECO:0000256" key="1">
    <source>
        <dbReference type="SAM" id="MobiDB-lite"/>
    </source>
</evidence>